<evidence type="ECO:0000256" key="1">
    <source>
        <dbReference type="ARBA" id="ARBA00022559"/>
    </source>
</evidence>
<dbReference type="InterPro" id="IPR013740">
    <property type="entry name" value="Redoxin"/>
</dbReference>
<sequence length="162" mass="16971">MTIKPGDKLPDATLMHMTDAGPAPISTDELFGGKTVAMFAVPGAFTPTCSNQHLPGYIENAEQLRAAGVDTIVCISVNDAFVMGAWGQQNETTGKVMMVADGNAELTQKIGLSMDGSGHGMGTRSLRYSMIVRDGVVEQLNVEENPGKAVTSGAENLLSQLG</sequence>
<feature type="active site" description="Cysteine sulfenic acid (-SOH) intermediate" evidence="5">
    <location>
        <position position="49"/>
    </location>
</feature>
<comment type="similarity">
    <text evidence="6">Belongs to the peroxiredoxin family. Prx5 subfamily.</text>
</comment>
<feature type="domain" description="Thioredoxin" evidence="7">
    <location>
        <begin position="3"/>
        <end position="162"/>
    </location>
</feature>
<dbReference type="PANTHER" id="PTHR10430:SF16">
    <property type="entry name" value="PEROXIREDOXIN-5, MITOCHONDRIAL"/>
    <property type="match status" value="1"/>
</dbReference>
<dbReference type="Pfam" id="PF08534">
    <property type="entry name" value="Redoxin"/>
    <property type="match status" value="1"/>
</dbReference>
<dbReference type="GO" id="GO:0045454">
    <property type="term" value="P:cell redox homeostasis"/>
    <property type="evidence" value="ECO:0007669"/>
    <property type="project" value="TreeGrafter"/>
</dbReference>
<evidence type="ECO:0000259" key="7">
    <source>
        <dbReference type="PROSITE" id="PS51352"/>
    </source>
</evidence>
<dbReference type="CDD" id="cd03013">
    <property type="entry name" value="PRX5_like"/>
    <property type="match status" value="1"/>
</dbReference>
<evidence type="ECO:0000256" key="2">
    <source>
        <dbReference type="ARBA" id="ARBA00022862"/>
    </source>
</evidence>
<dbReference type="Proteomes" id="UP000785783">
    <property type="component" value="Unassembled WGS sequence"/>
</dbReference>
<dbReference type="Gene3D" id="3.40.30.10">
    <property type="entry name" value="Glutaredoxin"/>
    <property type="match status" value="1"/>
</dbReference>
<reference evidence="8" key="1">
    <citation type="submission" date="2020-10" db="EMBL/GenBank/DDBJ databases">
        <title>Microbiome of the Black Sea water column analyzed by genome centric metagenomics.</title>
        <authorList>
            <person name="Cabello-Yeves P.J."/>
            <person name="Callieri C."/>
            <person name="Picazo A."/>
            <person name="Mehrshad M."/>
            <person name="Haro-Moreno J.M."/>
            <person name="Roda-Garcia J."/>
            <person name="Dzembekova N."/>
            <person name="Slabakova V."/>
            <person name="Slabakova N."/>
            <person name="Moncheva S."/>
            <person name="Rodriguez-Valera F."/>
        </authorList>
    </citation>
    <scope>NUCLEOTIDE SEQUENCE</scope>
    <source>
        <strain evidence="8">BS307-5m-G5</strain>
    </source>
</reference>
<keyword evidence="2 6" id="KW-0049">Antioxidant</keyword>
<proteinExistence type="inferred from homology"/>
<evidence type="ECO:0000256" key="6">
    <source>
        <dbReference type="RuleBase" id="RU366011"/>
    </source>
</evidence>
<dbReference type="InterPro" id="IPR036249">
    <property type="entry name" value="Thioredoxin-like_sf"/>
</dbReference>
<keyword evidence="1 6" id="KW-0575">Peroxidase</keyword>
<dbReference type="InterPro" id="IPR037944">
    <property type="entry name" value="PRX5-like"/>
</dbReference>
<dbReference type="SUPFAM" id="SSF52833">
    <property type="entry name" value="Thioredoxin-like"/>
    <property type="match status" value="1"/>
</dbReference>
<evidence type="ECO:0000313" key="8">
    <source>
        <dbReference type="EMBL" id="MBL6762170.1"/>
    </source>
</evidence>
<evidence type="ECO:0000256" key="5">
    <source>
        <dbReference type="PIRSR" id="PIRSR637944-1"/>
    </source>
</evidence>
<evidence type="ECO:0000313" key="9">
    <source>
        <dbReference type="Proteomes" id="UP000785783"/>
    </source>
</evidence>
<dbReference type="EMBL" id="JADHOK010000080">
    <property type="protein sequence ID" value="MBL6762170.1"/>
    <property type="molecule type" value="Genomic_DNA"/>
</dbReference>
<dbReference type="GO" id="GO:0034599">
    <property type="term" value="P:cellular response to oxidative stress"/>
    <property type="evidence" value="ECO:0007669"/>
    <property type="project" value="InterPro"/>
</dbReference>
<gene>
    <name evidence="8" type="ORF">ISQ19_05685</name>
</gene>
<dbReference type="InterPro" id="IPR013766">
    <property type="entry name" value="Thioredoxin_domain"/>
</dbReference>
<evidence type="ECO:0000256" key="4">
    <source>
        <dbReference type="ARBA" id="ARBA00023284"/>
    </source>
</evidence>
<keyword evidence="4 6" id="KW-0676">Redox-active center</keyword>
<comment type="catalytic activity">
    <reaction evidence="6">
        <text>a hydroperoxide + 2 glutathione = an alcohol + glutathione disulfide + H2O</text>
        <dbReference type="Rhea" id="RHEA:62632"/>
        <dbReference type="ChEBI" id="CHEBI:15377"/>
        <dbReference type="ChEBI" id="CHEBI:30879"/>
        <dbReference type="ChEBI" id="CHEBI:35924"/>
        <dbReference type="ChEBI" id="CHEBI:57925"/>
        <dbReference type="ChEBI" id="CHEBI:58297"/>
        <dbReference type="EC" id="1.11.1.27"/>
    </reaction>
</comment>
<comment type="caution">
    <text evidence="8">The sequence shown here is derived from an EMBL/GenBank/DDBJ whole genome shotgun (WGS) entry which is preliminary data.</text>
</comment>
<name>A0A937HDR9_9PROT</name>
<dbReference type="PROSITE" id="PS51352">
    <property type="entry name" value="THIOREDOXIN_2"/>
    <property type="match status" value="1"/>
</dbReference>
<keyword evidence="3 6" id="KW-0560">Oxidoreductase</keyword>
<dbReference type="GO" id="GO:0042744">
    <property type="term" value="P:hydrogen peroxide catabolic process"/>
    <property type="evidence" value="ECO:0007669"/>
    <property type="project" value="TreeGrafter"/>
</dbReference>
<dbReference type="GO" id="GO:0008379">
    <property type="term" value="F:thioredoxin peroxidase activity"/>
    <property type="evidence" value="ECO:0007669"/>
    <property type="project" value="InterPro"/>
</dbReference>
<evidence type="ECO:0000256" key="3">
    <source>
        <dbReference type="ARBA" id="ARBA00023002"/>
    </source>
</evidence>
<dbReference type="PANTHER" id="PTHR10430">
    <property type="entry name" value="PEROXIREDOXIN"/>
    <property type="match status" value="1"/>
</dbReference>
<protein>
    <recommendedName>
        <fullName evidence="6">Glutathione-dependent peroxiredoxin</fullName>
        <ecNumber evidence="6">1.11.1.27</ecNumber>
    </recommendedName>
</protein>
<accession>A0A937HDR9</accession>
<dbReference type="AlphaFoldDB" id="A0A937HDR9"/>
<organism evidence="8 9">
    <name type="scientific">PS1 clade bacterium</name>
    <dbReference type="NCBI Taxonomy" id="2175152"/>
    <lineage>
        <taxon>Bacteria</taxon>
        <taxon>Pseudomonadati</taxon>
        <taxon>Pseudomonadota</taxon>
        <taxon>Alphaproteobacteria</taxon>
        <taxon>PS1 clade</taxon>
    </lineage>
</organism>
<dbReference type="GO" id="GO:0005737">
    <property type="term" value="C:cytoplasm"/>
    <property type="evidence" value="ECO:0007669"/>
    <property type="project" value="TreeGrafter"/>
</dbReference>
<comment type="function">
    <text evidence="6">Thiol-specific peroxidase that catalyzes the reduction of hydrogen peroxide and organic hydroperoxides to water and alcohols, respectively. Plays a role in cell protection against oxidative stress by detoxifying peroxides.</text>
</comment>
<dbReference type="FunFam" id="3.40.30.10:FF:000020">
    <property type="entry name" value="Peroxiredoxin"/>
    <property type="match status" value="1"/>
</dbReference>
<dbReference type="EC" id="1.11.1.27" evidence="6"/>